<organism evidence="1">
    <name type="scientific">viral metagenome</name>
    <dbReference type="NCBI Taxonomy" id="1070528"/>
    <lineage>
        <taxon>unclassified sequences</taxon>
        <taxon>metagenomes</taxon>
        <taxon>organismal metagenomes</taxon>
    </lineage>
</organism>
<dbReference type="EMBL" id="MN739044">
    <property type="protein sequence ID" value="QHS85511.1"/>
    <property type="molecule type" value="Genomic_DNA"/>
</dbReference>
<reference evidence="1" key="1">
    <citation type="journal article" date="2020" name="Nature">
        <title>Giant virus diversity and host interactions through global metagenomics.</title>
        <authorList>
            <person name="Schulz F."/>
            <person name="Roux S."/>
            <person name="Paez-Espino D."/>
            <person name="Jungbluth S."/>
            <person name="Walsh D.A."/>
            <person name="Denef V.J."/>
            <person name="McMahon K.D."/>
            <person name="Konstantinidis K.T."/>
            <person name="Eloe-Fadrosh E.A."/>
            <person name="Kyrpides N.C."/>
            <person name="Woyke T."/>
        </authorList>
    </citation>
    <scope>NUCLEOTIDE SEQUENCE</scope>
    <source>
        <strain evidence="1">GVMAG-M-3300009182-78</strain>
    </source>
</reference>
<sequence>MEKKRIITNPFLKRLVNVYQLQYTNGVAQGLGDYIRGSFCLLQIAALLGLQFDMDIRNHPMSKYIQETGEPYNNINYSSIAKYKNINYIPINAKSFKKNSEQFFHEFIYEMNRQEPKVENYYTFCNSFPVFDNYPEKARMFIKSKLQPNETLLPYIAERMKLLELSFKQFSVIHIRSGDKYLFKNNRLNTIVVRKIVNILKRSCKPNQKYLLLSDNNQIKAALKSIFPLFIIHNSSIVHLGEQPNMNDDKNDSGIRDTLIDFFIMSNASHIIGFSPYNWGSGFSQWCSVLYNIPFFQFQVLDTL</sequence>
<evidence type="ECO:0000313" key="1">
    <source>
        <dbReference type="EMBL" id="QHS85511.1"/>
    </source>
</evidence>
<protein>
    <submittedName>
        <fullName evidence="1">Uncharacterized protein</fullName>
    </submittedName>
</protein>
<proteinExistence type="predicted"/>
<name>A0A6C0B163_9ZZZZ</name>
<dbReference type="AlphaFoldDB" id="A0A6C0B163"/>
<accession>A0A6C0B163</accession>
<dbReference type="Gene3D" id="3.40.50.11350">
    <property type="match status" value="1"/>
</dbReference>